<dbReference type="PaxDb" id="3635-A0A1U8NQR6"/>
<evidence type="ECO:0000259" key="1">
    <source>
        <dbReference type="PROSITE" id="PS50994"/>
    </source>
</evidence>
<dbReference type="Proteomes" id="UP000818029">
    <property type="component" value="Chromosome D03"/>
</dbReference>
<dbReference type="Gene3D" id="3.30.420.10">
    <property type="entry name" value="Ribonuclease H-like superfamily/Ribonuclease H"/>
    <property type="match status" value="1"/>
</dbReference>
<feature type="domain" description="Integrase catalytic" evidence="1">
    <location>
        <begin position="1"/>
        <end position="156"/>
    </location>
</feature>
<accession>A0A1U8NQR6</accession>
<reference evidence="3" key="2">
    <citation type="submission" date="2025-08" db="UniProtKB">
        <authorList>
            <consortium name="RefSeq"/>
        </authorList>
    </citation>
    <scope>IDENTIFICATION</scope>
</reference>
<evidence type="ECO:0000313" key="2">
    <source>
        <dbReference type="Proteomes" id="UP000818029"/>
    </source>
</evidence>
<sequence length="390" mass="45305">MDFVSGLSLKPVRKDSVWVIVDQFLKSAHFLEVRTNYSLQKLVELYITKIVCLHGVPVSIISDRDPRFTSRFWESLQEASRSNLNFSLAYHPQIDGQFERVIQVLEDMLRSSMIDFNDSWERYLLLADFAYNNSFQAIGDKVILKLSSWKKFLRFGRKGKLSPRYIGPDEVVKRIGSLAYNLKLSLELERIHDVLDHLDLSHIVPIEEINVEPNLTFDEEPIKILDYEVKVFRNKRVSLVKVLWCNHKVEKATWETEEAMRHQYLYELGIQCQNGKKHQIESDSLSGLPILILAISTQRYMRKGCNAYLAYVFDSRVSKLKVESVLMVCEYLDLFPEELSGLPLIREVEFAIELATRTSLISIAPYRMALTLGRTCFIGEEKGWINEIMH</sequence>
<dbReference type="AlphaFoldDB" id="A0A1U8NQR6"/>
<dbReference type="InterPro" id="IPR036397">
    <property type="entry name" value="RNaseH_sf"/>
</dbReference>
<dbReference type="SUPFAM" id="SSF53098">
    <property type="entry name" value="Ribonuclease H-like"/>
    <property type="match status" value="1"/>
</dbReference>
<keyword evidence="2" id="KW-1185">Reference proteome</keyword>
<dbReference type="GO" id="GO:0003676">
    <property type="term" value="F:nucleic acid binding"/>
    <property type="evidence" value="ECO:0007669"/>
    <property type="project" value="InterPro"/>
</dbReference>
<dbReference type="STRING" id="3635.A0A1U8NQR6"/>
<dbReference type="PANTHER" id="PTHR46148:SF44">
    <property type="entry name" value="GAG-POL POLYPROTEIN"/>
    <property type="match status" value="1"/>
</dbReference>
<protein>
    <recommendedName>
        <fullName evidence="1">Integrase catalytic domain-containing protein</fullName>
    </recommendedName>
</protein>
<dbReference type="RefSeq" id="XP_016740309.1">
    <property type="nucleotide sequence ID" value="XM_016884820.1"/>
</dbReference>
<dbReference type="KEGG" id="ghi:107950075"/>
<reference evidence="2" key="1">
    <citation type="journal article" date="2020" name="Nat. Genet.">
        <title>Genomic diversifications of five Gossypium allopolyploid species and their impact on cotton improvement.</title>
        <authorList>
            <person name="Chen Z.J."/>
            <person name="Sreedasyam A."/>
            <person name="Ando A."/>
            <person name="Song Q."/>
            <person name="De Santiago L.M."/>
            <person name="Hulse-Kemp A.M."/>
            <person name="Ding M."/>
            <person name="Ye W."/>
            <person name="Kirkbride R.C."/>
            <person name="Jenkins J."/>
            <person name="Plott C."/>
            <person name="Lovell J."/>
            <person name="Lin Y.M."/>
            <person name="Vaughn R."/>
            <person name="Liu B."/>
            <person name="Simpson S."/>
            <person name="Scheffler B.E."/>
            <person name="Wen L."/>
            <person name="Saski C.A."/>
            <person name="Grover C.E."/>
            <person name="Hu G."/>
            <person name="Conover J.L."/>
            <person name="Carlson J.W."/>
            <person name="Shu S."/>
            <person name="Boston L.B."/>
            <person name="Williams M."/>
            <person name="Peterson D.G."/>
            <person name="McGee K."/>
            <person name="Jones D.C."/>
            <person name="Wendel J.F."/>
            <person name="Stelly D.M."/>
            <person name="Grimwood J."/>
            <person name="Schmutz J."/>
        </authorList>
    </citation>
    <scope>NUCLEOTIDE SEQUENCE [LARGE SCALE GENOMIC DNA]</scope>
    <source>
        <strain evidence="2">cv. TM-1</strain>
    </source>
</reference>
<name>A0A1U8NQR6_GOSHI</name>
<gene>
    <name evidence="3" type="primary">LOC107950075</name>
</gene>
<proteinExistence type="predicted"/>
<dbReference type="InterPro" id="IPR056924">
    <property type="entry name" value="SH3_Tf2-1"/>
</dbReference>
<dbReference type="InterPro" id="IPR012337">
    <property type="entry name" value="RNaseH-like_sf"/>
</dbReference>
<organism evidence="2 3">
    <name type="scientific">Gossypium hirsutum</name>
    <name type="common">Upland cotton</name>
    <name type="synonym">Gossypium mexicanum</name>
    <dbReference type="NCBI Taxonomy" id="3635"/>
    <lineage>
        <taxon>Eukaryota</taxon>
        <taxon>Viridiplantae</taxon>
        <taxon>Streptophyta</taxon>
        <taxon>Embryophyta</taxon>
        <taxon>Tracheophyta</taxon>
        <taxon>Spermatophyta</taxon>
        <taxon>Magnoliopsida</taxon>
        <taxon>eudicotyledons</taxon>
        <taxon>Gunneridae</taxon>
        <taxon>Pentapetalae</taxon>
        <taxon>rosids</taxon>
        <taxon>malvids</taxon>
        <taxon>Malvales</taxon>
        <taxon>Malvaceae</taxon>
        <taxon>Malvoideae</taxon>
        <taxon>Gossypium</taxon>
    </lineage>
</organism>
<evidence type="ECO:0000313" key="3">
    <source>
        <dbReference type="RefSeq" id="XP_016740309.1"/>
    </source>
</evidence>
<dbReference type="Pfam" id="PF24626">
    <property type="entry name" value="SH3_Tf2-1"/>
    <property type="match status" value="1"/>
</dbReference>
<dbReference type="PANTHER" id="PTHR46148">
    <property type="entry name" value="CHROMO DOMAIN-CONTAINING PROTEIN"/>
    <property type="match status" value="1"/>
</dbReference>
<dbReference type="GO" id="GO:0015074">
    <property type="term" value="P:DNA integration"/>
    <property type="evidence" value="ECO:0007669"/>
    <property type="project" value="InterPro"/>
</dbReference>
<dbReference type="GeneID" id="107950075"/>
<dbReference type="InterPro" id="IPR001584">
    <property type="entry name" value="Integrase_cat-core"/>
</dbReference>
<dbReference type="PROSITE" id="PS50994">
    <property type="entry name" value="INTEGRASE"/>
    <property type="match status" value="1"/>
</dbReference>